<name>A0A8J3Q436_9ACTN</name>
<keyword evidence="2" id="KW-0732">Signal</keyword>
<keyword evidence="4" id="KW-1185">Reference proteome</keyword>
<sequence length="177" mass="18585">MRSYVAALAALVFVLFPATAAQAHRQVRPTVHHDGAGSVWLRLAWEDGHPVAEPGLAMFSGRSDTGEVLGPTAMRSLPHDLATLTLPVTLQAGRWQVTVDIATPGVGYCQTVLMVAAKAPAQAVDCAPPPTTAIALPPPQTRALWPILIALVLGCAALIAVLLLARARPGRTGRGRR</sequence>
<evidence type="ECO:0000313" key="3">
    <source>
        <dbReference type="EMBL" id="GIH03316.1"/>
    </source>
</evidence>
<evidence type="ECO:0000313" key="4">
    <source>
        <dbReference type="Proteomes" id="UP000612899"/>
    </source>
</evidence>
<feature type="chain" id="PRO_5039123347" description="CopC domain-containing protein" evidence="2">
    <location>
        <begin position="21"/>
        <end position="177"/>
    </location>
</feature>
<accession>A0A8J3Q436</accession>
<evidence type="ECO:0008006" key="5">
    <source>
        <dbReference type="Google" id="ProtNLM"/>
    </source>
</evidence>
<feature type="signal peptide" evidence="2">
    <location>
        <begin position="1"/>
        <end position="20"/>
    </location>
</feature>
<dbReference type="Proteomes" id="UP000612899">
    <property type="component" value="Unassembled WGS sequence"/>
</dbReference>
<keyword evidence="1" id="KW-0812">Transmembrane</keyword>
<keyword evidence="1" id="KW-1133">Transmembrane helix</keyword>
<dbReference type="RefSeq" id="WP_203907220.1">
    <property type="nucleotide sequence ID" value="NZ_BONY01000006.1"/>
</dbReference>
<organism evidence="3 4">
    <name type="scientific">Rhizocola hellebori</name>
    <dbReference type="NCBI Taxonomy" id="1392758"/>
    <lineage>
        <taxon>Bacteria</taxon>
        <taxon>Bacillati</taxon>
        <taxon>Actinomycetota</taxon>
        <taxon>Actinomycetes</taxon>
        <taxon>Micromonosporales</taxon>
        <taxon>Micromonosporaceae</taxon>
        <taxon>Rhizocola</taxon>
    </lineage>
</organism>
<proteinExistence type="predicted"/>
<gene>
    <name evidence="3" type="ORF">Rhe02_13830</name>
</gene>
<reference evidence="3" key="1">
    <citation type="submission" date="2021-01" db="EMBL/GenBank/DDBJ databases">
        <title>Whole genome shotgun sequence of Rhizocola hellebori NBRC 109834.</title>
        <authorList>
            <person name="Komaki H."/>
            <person name="Tamura T."/>
        </authorList>
    </citation>
    <scope>NUCLEOTIDE SEQUENCE</scope>
    <source>
        <strain evidence="3">NBRC 109834</strain>
    </source>
</reference>
<dbReference type="AlphaFoldDB" id="A0A8J3Q436"/>
<protein>
    <recommendedName>
        <fullName evidence="5">CopC domain-containing protein</fullName>
    </recommendedName>
</protein>
<evidence type="ECO:0000256" key="2">
    <source>
        <dbReference type="SAM" id="SignalP"/>
    </source>
</evidence>
<evidence type="ECO:0000256" key="1">
    <source>
        <dbReference type="SAM" id="Phobius"/>
    </source>
</evidence>
<dbReference type="EMBL" id="BONY01000006">
    <property type="protein sequence ID" value="GIH03316.1"/>
    <property type="molecule type" value="Genomic_DNA"/>
</dbReference>
<keyword evidence="1" id="KW-0472">Membrane</keyword>
<feature type="transmembrane region" description="Helical" evidence="1">
    <location>
        <begin position="143"/>
        <end position="167"/>
    </location>
</feature>
<comment type="caution">
    <text evidence="3">The sequence shown here is derived from an EMBL/GenBank/DDBJ whole genome shotgun (WGS) entry which is preliminary data.</text>
</comment>